<evidence type="ECO:0000313" key="2">
    <source>
        <dbReference type="Proteomes" id="UP000267521"/>
    </source>
</evidence>
<evidence type="ECO:0000313" key="1">
    <source>
        <dbReference type="EMBL" id="RMW99201.1"/>
    </source>
</evidence>
<comment type="caution">
    <text evidence="1">The sequence shown here is derived from an EMBL/GenBank/DDBJ whole genome shotgun (WGS) entry which is preliminary data.</text>
</comment>
<dbReference type="EMBL" id="RDQM01000005">
    <property type="protein sequence ID" value="RMW99201.1"/>
    <property type="molecule type" value="Genomic_DNA"/>
</dbReference>
<dbReference type="Proteomes" id="UP000267521">
    <property type="component" value="Unassembled WGS sequence"/>
</dbReference>
<reference evidence="1 2" key="1">
    <citation type="submission" date="2018-10" db="EMBL/GenBank/DDBJ databases">
        <title>Comamonadaceae CDC group NO-1 genome sequencing and assembly.</title>
        <authorList>
            <person name="Bernier A.-M."/>
            <person name="Bernard K."/>
        </authorList>
    </citation>
    <scope>NUCLEOTIDE SEQUENCE [LARGE SCALE GENOMIC DNA]</scope>
    <source>
        <strain evidence="1 2">NML970147</strain>
    </source>
</reference>
<dbReference type="AlphaFoldDB" id="A0A3M6Q9Q9"/>
<protein>
    <submittedName>
        <fullName evidence="1">Uncharacterized protein</fullName>
    </submittedName>
</protein>
<accession>A0A3M6Q9Q9</accession>
<organism evidence="1 2">
    <name type="scientific">Allofranklinella schreckenbergeri</name>
    <dbReference type="NCBI Taxonomy" id="1076744"/>
    <lineage>
        <taxon>Bacteria</taxon>
        <taxon>Pseudomonadati</taxon>
        <taxon>Pseudomonadota</taxon>
        <taxon>Betaproteobacteria</taxon>
        <taxon>Burkholderiales</taxon>
        <taxon>Comamonadaceae</taxon>
        <taxon>Allofranklinella</taxon>
    </lineage>
</organism>
<proteinExistence type="predicted"/>
<gene>
    <name evidence="1" type="ORF">EBQ26_05305</name>
</gene>
<sequence>MQDIVKIHDLRVIMNRIFDHIEYRMGCHELALQEDFYWDVREEDRYCFSKMPEDYAVGQLFDDYEFLLKILEDEEMAFPLMLIHAAPVLRYMALHIRDADAPGMD</sequence>
<dbReference type="RefSeq" id="WP_122237978.1">
    <property type="nucleotide sequence ID" value="NZ_RDQK01000028.1"/>
</dbReference>
<name>A0A3M6Q9Q9_9BURK</name>